<dbReference type="PANTHER" id="PTHR10743:SF0">
    <property type="entry name" value="PROTEIN RER1"/>
    <property type="match status" value="1"/>
</dbReference>
<evidence type="ECO:0000256" key="6">
    <source>
        <dbReference type="SAM" id="Phobius"/>
    </source>
</evidence>
<comment type="caution">
    <text evidence="7">The sequence shown here is derived from an EMBL/GenBank/DDBJ whole genome shotgun (WGS) entry which is preliminary data.</text>
</comment>
<evidence type="ECO:0000313" key="8">
    <source>
        <dbReference type="Proteomes" id="UP001255856"/>
    </source>
</evidence>
<dbReference type="GO" id="GO:0000139">
    <property type="term" value="C:Golgi membrane"/>
    <property type="evidence" value="ECO:0007669"/>
    <property type="project" value="TreeGrafter"/>
</dbReference>
<evidence type="ECO:0000256" key="5">
    <source>
        <dbReference type="ARBA" id="ARBA00023136"/>
    </source>
</evidence>
<evidence type="ECO:0008006" key="9">
    <source>
        <dbReference type="Google" id="ProtNLM"/>
    </source>
</evidence>
<evidence type="ECO:0000256" key="2">
    <source>
        <dbReference type="ARBA" id="ARBA00006070"/>
    </source>
</evidence>
<evidence type="ECO:0000313" key="7">
    <source>
        <dbReference type="EMBL" id="KAK2080358.1"/>
    </source>
</evidence>
<keyword evidence="5 6" id="KW-0472">Membrane</keyword>
<dbReference type="GO" id="GO:0006621">
    <property type="term" value="P:protein retention in ER lumen"/>
    <property type="evidence" value="ECO:0007669"/>
    <property type="project" value="TreeGrafter"/>
</dbReference>
<dbReference type="GO" id="GO:0006890">
    <property type="term" value="P:retrograde vesicle-mediated transport, Golgi to endoplasmic reticulum"/>
    <property type="evidence" value="ECO:0007669"/>
    <property type="project" value="TreeGrafter"/>
</dbReference>
<sequence length="139" mass="16126">MVTPRASPRRSGQLANCNGASRFYIVTYALAIFNLNLLLGFLTPQVDPELEGPTLPSKSDEEFRPFVRKLPEFKAWYASLRSLLLGFAATFFAAFDIPVFWPILVMYWLVLFTVTMKKQILHMIKHRYVPFSWGKKRYT</sequence>
<gene>
    <name evidence="7" type="ORF">QBZ16_000211</name>
</gene>
<dbReference type="PANTHER" id="PTHR10743">
    <property type="entry name" value="PROTEIN RER1"/>
    <property type="match status" value="1"/>
</dbReference>
<protein>
    <recommendedName>
        <fullName evidence="9">Protein RER1</fullName>
    </recommendedName>
</protein>
<dbReference type="GO" id="GO:0005783">
    <property type="term" value="C:endoplasmic reticulum"/>
    <property type="evidence" value="ECO:0007669"/>
    <property type="project" value="GOC"/>
</dbReference>
<evidence type="ECO:0000256" key="4">
    <source>
        <dbReference type="ARBA" id="ARBA00022989"/>
    </source>
</evidence>
<dbReference type="EMBL" id="JASFZW010000001">
    <property type="protein sequence ID" value="KAK2080358.1"/>
    <property type="molecule type" value="Genomic_DNA"/>
</dbReference>
<dbReference type="Proteomes" id="UP001255856">
    <property type="component" value="Unassembled WGS sequence"/>
</dbReference>
<dbReference type="InterPro" id="IPR004932">
    <property type="entry name" value="Rer1"/>
</dbReference>
<keyword evidence="3 6" id="KW-0812">Transmembrane</keyword>
<reference evidence="7" key="1">
    <citation type="submission" date="2021-01" db="EMBL/GenBank/DDBJ databases">
        <authorList>
            <person name="Eckstrom K.M.E."/>
        </authorList>
    </citation>
    <scope>NUCLEOTIDE SEQUENCE</scope>
    <source>
        <strain evidence="7">UVCC 0001</strain>
    </source>
</reference>
<comment type="similarity">
    <text evidence="2">Belongs to the RER1 family.</text>
</comment>
<organism evidence="7 8">
    <name type="scientific">Prototheca wickerhamii</name>
    <dbReference type="NCBI Taxonomy" id="3111"/>
    <lineage>
        <taxon>Eukaryota</taxon>
        <taxon>Viridiplantae</taxon>
        <taxon>Chlorophyta</taxon>
        <taxon>core chlorophytes</taxon>
        <taxon>Trebouxiophyceae</taxon>
        <taxon>Chlorellales</taxon>
        <taxon>Chlorellaceae</taxon>
        <taxon>Prototheca</taxon>
    </lineage>
</organism>
<accession>A0AAD9MMX2</accession>
<keyword evidence="4 6" id="KW-1133">Transmembrane helix</keyword>
<evidence type="ECO:0000256" key="3">
    <source>
        <dbReference type="ARBA" id="ARBA00022692"/>
    </source>
</evidence>
<dbReference type="AlphaFoldDB" id="A0AAD9MMX2"/>
<keyword evidence="8" id="KW-1185">Reference proteome</keyword>
<feature type="transmembrane region" description="Helical" evidence="6">
    <location>
        <begin position="23"/>
        <end position="42"/>
    </location>
</feature>
<proteinExistence type="inferred from homology"/>
<feature type="transmembrane region" description="Helical" evidence="6">
    <location>
        <begin position="99"/>
        <end position="116"/>
    </location>
</feature>
<evidence type="ECO:0000256" key="1">
    <source>
        <dbReference type="ARBA" id="ARBA00004141"/>
    </source>
</evidence>
<name>A0AAD9MMX2_PROWI</name>
<dbReference type="Pfam" id="PF03248">
    <property type="entry name" value="Rer1"/>
    <property type="match status" value="1"/>
</dbReference>
<comment type="subcellular location">
    <subcellularLocation>
        <location evidence="1">Membrane</location>
        <topology evidence="1">Multi-pass membrane protein</topology>
    </subcellularLocation>
</comment>